<reference evidence="12" key="1">
    <citation type="submission" date="2018-11" db="EMBL/GenBank/DDBJ databases">
        <authorList>
            <person name="Alioto T."/>
            <person name="Alioto T."/>
        </authorList>
    </citation>
    <scope>NUCLEOTIDE SEQUENCE</scope>
</reference>
<evidence type="ECO:0000256" key="1">
    <source>
        <dbReference type="ARBA" id="ARBA00001231"/>
    </source>
</evidence>
<dbReference type="InterPro" id="IPR017853">
    <property type="entry name" value="GH"/>
</dbReference>
<proteinExistence type="inferred from homology"/>
<dbReference type="SUPFAM" id="SSF55545">
    <property type="entry name" value="beta-N-acetylhexosaminidase-like domain"/>
    <property type="match status" value="1"/>
</dbReference>
<evidence type="ECO:0000256" key="6">
    <source>
        <dbReference type="ARBA" id="ARBA00030512"/>
    </source>
</evidence>
<dbReference type="GO" id="GO:0004563">
    <property type="term" value="F:beta-N-acetylhexosaminidase activity"/>
    <property type="evidence" value="ECO:0007669"/>
    <property type="project" value="UniProtKB-EC"/>
</dbReference>
<dbReference type="Gene3D" id="3.20.20.80">
    <property type="entry name" value="Glycosidases"/>
    <property type="match status" value="1"/>
</dbReference>
<comment type="catalytic activity">
    <reaction evidence="1">
        <text>Hydrolysis of terminal non-reducing N-acetyl-D-hexosamine residues in N-acetyl-beta-D-hexosaminides.</text>
        <dbReference type="EC" id="3.2.1.52"/>
    </reaction>
</comment>
<keyword evidence="9" id="KW-0175">Coiled coil</keyword>
<dbReference type="AlphaFoldDB" id="A0A8B6FNV4"/>
<dbReference type="EMBL" id="UYJE01007177">
    <property type="protein sequence ID" value="VDI52488.1"/>
    <property type="molecule type" value="Genomic_DNA"/>
</dbReference>
<evidence type="ECO:0000256" key="2">
    <source>
        <dbReference type="ARBA" id="ARBA00006285"/>
    </source>
</evidence>
<dbReference type="Gene3D" id="2.60.40.10">
    <property type="entry name" value="Immunoglobulins"/>
    <property type="match status" value="1"/>
</dbReference>
<dbReference type="GO" id="GO:0016020">
    <property type="term" value="C:membrane"/>
    <property type="evidence" value="ECO:0007669"/>
    <property type="project" value="TreeGrafter"/>
</dbReference>
<comment type="similarity">
    <text evidence="2">Belongs to the glycosyl hydrolase 20 family.</text>
</comment>
<evidence type="ECO:0000256" key="3">
    <source>
        <dbReference type="ARBA" id="ARBA00012663"/>
    </source>
</evidence>
<dbReference type="Gene3D" id="2.60.40.290">
    <property type="match status" value="1"/>
</dbReference>
<dbReference type="SMART" id="SM01081">
    <property type="entry name" value="CHB_HEX"/>
    <property type="match status" value="1"/>
</dbReference>
<sequence length="1119" mass="127253">MVENLDDGSRHLFKVTFNNKAPKSLTGVNWKIYFFSFFIVESKHILSKDGLYTKPEGYTLPNVNLKVMHENGCLYSMTPTTGFKELPQNGTREITFYAANWAVSKTDIPPNWYITADGLNARVIDSTKEGFVGEFTSAKQWKRKKEDKYDPYSPMSRYQRYKTTNTNVQMKMVIPTPKEITNLDISKLLNITGKVTIVHSGLDNEASFLTDKYSFDSSTTASTNGVNIYLSINNTILSAEGYSLTVNPSAKTVTIYGKTNAGVLYGVQSLLSLLSHGLSIPQMEIRDEPRFEFRGMFIDVARNFISKTVLEKLMDSMAMYKLNKLHLHLADDEGWRIEINGLPELTQVGSKRCHSNTEDVCLIPQLGSGPDTTTSGSGFYSIQEYKDILSYAKKRHIEVIPEIDTPGHARAAIIAMEARYRKFSNTNNMEAEKYRLIDPDNESKFLSVQYFKDNAVNPCIESTYVFIEKVVSELKGMHTDAGHPLNIYHFGGDEVAKTAWVNSTKCDQLNLNFSGDAASIRNELKNYFTKRVANITFTHGLNMAGWEDGFNAGDGMPFHISMYQNQHIYSNAWDNVWEWGEARRAYNYANAGYKVIMSHATHLYFDHPYEPDPEERGLYWAPRFTDSYKSFRFLPDNLYENIDVTRMGVPLSKSEVCGANDKKCPALQKPENIAGMQGHLWSETVLSEDNFYYMIFPRLLALAERAWHKASWENVADKTKRTMDMDNDWDSFALTLGTKELNRLDSIGINYRVPPPGGSLDGDEIKPNTAFPGLSVEYSTDSQTWKSGTIPYTGSPVYLRTNYCYSLLEKKKRTGTTMTQNEKLADRHKSKIYIIRFKDKATPSKPRCASDASEVKEDRVLNTKLDSIEERISIFDTKFKTVDVEVASCKERIGALEQSAQFLSNVHDEHKILKSRLDKLTKNIETTKSVNNDVKDRLAGVEIQSLRQNLLFFAIDEKSMNTDMETDGNKVDEATGGVTGATRGVTGITENRHLEEQTNKDNENCIDTILDFCENTLKIEHAKTAIKIESAFRLGKFKKEAVRPRPIVVKFKIFSDREMVRKMSKRLKGSGFGISQQYPPEILEKRKKLLPVMFQKRQEKLSAYLVDDKLYVDGTLWEK</sequence>
<evidence type="ECO:0000256" key="5">
    <source>
        <dbReference type="ARBA" id="ARBA00023295"/>
    </source>
</evidence>
<dbReference type="InterPro" id="IPR008965">
    <property type="entry name" value="CBM2/CBM3_carb-bd_dom_sf"/>
</dbReference>
<feature type="region of interest" description="Disordered" evidence="10">
    <location>
        <begin position="964"/>
        <end position="984"/>
    </location>
</feature>
<dbReference type="Proteomes" id="UP000596742">
    <property type="component" value="Unassembled WGS sequence"/>
</dbReference>
<evidence type="ECO:0000256" key="10">
    <source>
        <dbReference type="SAM" id="MobiDB-lite"/>
    </source>
</evidence>
<dbReference type="InterPro" id="IPR013783">
    <property type="entry name" value="Ig-like_fold"/>
</dbReference>
<gene>
    <name evidence="12" type="ORF">MGAL_10B027060</name>
</gene>
<feature type="active site" description="Proton donor" evidence="8">
    <location>
        <position position="494"/>
    </location>
</feature>
<dbReference type="Pfam" id="PF00728">
    <property type="entry name" value="Glyco_hydro_20"/>
    <property type="match status" value="1"/>
</dbReference>
<dbReference type="OrthoDB" id="428480at2759"/>
<protein>
    <recommendedName>
        <fullName evidence="3">beta-N-acetylhexosaminidase</fullName>
        <ecNumber evidence="3">3.2.1.52</ecNumber>
    </recommendedName>
    <alternativeName>
        <fullName evidence="6">Beta-N-acetylhexosaminidase</fullName>
    </alternativeName>
    <alternativeName>
        <fullName evidence="7">N-acetyl-beta-glucosaminidase</fullName>
    </alternativeName>
</protein>
<dbReference type="InterPro" id="IPR012291">
    <property type="entry name" value="CBM2_carb-bd_dom_sf"/>
</dbReference>
<evidence type="ECO:0000313" key="12">
    <source>
        <dbReference type="EMBL" id="VDI52488.1"/>
    </source>
</evidence>
<evidence type="ECO:0000256" key="7">
    <source>
        <dbReference type="ARBA" id="ARBA00033000"/>
    </source>
</evidence>
<evidence type="ECO:0000256" key="9">
    <source>
        <dbReference type="SAM" id="Coils"/>
    </source>
</evidence>
<dbReference type="SUPFAM" id="SSF51445">
    <property type="entry name" value="(Trans)glycosidases"/>
    <property type="match status" value="1"/>
</dbReference>
<dbReference type="Pfam" id="PF03174">
    <property type="entry name" value="CHB_HEX_C"/>
    <property type="match status" value="1"/>
</dbReference>
<keyword evidence="5 12" id="KW-0326">Glycosidase</keyword>
<dbReference type="PRINTS" id="PR00738">
    <property type="entry name" value="GLHYDRLASE20"/>
</dbReference>
<evidence type="ECO:0000256" key="4">
    <source>
        <dbReference type="ARBA" id="ARBA00022801"/>
    </source>
</evidence>
<feature type="domain" description="Chitobiase/beta-hexosaminidases N-terminal" evidence="11">
    <location>
        <begin position="3"/>
        <end position="156"/>
    </location>
</feature>
<dbReference type="Gene3D" id="3.30.70.1820">
    <property type="entry name" value="L1 transposable element, RRM domain"/>
    <property type="match status" value="1"/>
</dbReference>
<dbReference type="InterPro" id="IPR004867">
    <property type="entry name" value="CHB_C_dom"/>
</dbReference>
<evidence type="ECO:0000313" key="13">
    <source>
        <dbReference type="Proteomes" id="UP000596742"/>
    </source>
</evidence>
<dbReference type="EC" id="3.2.1.52" evidence="3"/>
<dbReference type="InterPro" id="IPR014756">
    <property type="entry name" value="Ig_E-set"/>
</dbReference>
<feature type="coiled-coil region" evidence="9">
    <location>
        <begin position="903"/>
        <end position="937"/>
    </location>
</feature>
<dbReference type="Pfam" id="PF03173">
    <property type="entry name" value="CHB_HEX"/>
    <property type="match status" value="1"/>
</dbReference>
<evidence type="ECO:0000259" key="11">
    <source>
        <dbReference type="SMART" id="SM01081"/>
    </source>
</evidence>
<dbReference type="GO" id="GO:0005975">
    <property type="term" value="P:carbohydrate metabolic process"/>
    <property type="evidence" value="ECO:0007669"/>
    <property type="project" value="InterPro"/>
</dbReference>
<dbReference type="GO" id="GO:0030247">
    <property type="term" value="F:polysaccharide binding"/>
    <property type="evidence" value="ECO:0007669"/>
    <property type="project" value="InterPro"/>
</dbReference>
<dbReference type="InterPro" id="IPR025705">
    <property type="entry name" value="Beta_hexosaminidase_sua/sub"/>
</dbReference>
<dbReference type="InterPro" id="IPR015883">
    <property type="entry name" value="Glyco_hydro_20_cat"/>
</dbReference>
<keyword evidence="4 12" id="KW-0378">Hydrolase</keyword>
<feature type="compositionally biased region" description="Low complexity" evidence="10">
    <location>
        <begin position="974"/>
        <end position="984"/>
    </location>
</feature>
<accession>A0A8B6FNV4</accession>
<dbReference type="GO" id="GO:0030203">
    <property type="term" value="P:glycosaminoglycan metabolic process"/>
    <property type="evidence" value="ECO:0007669"/>
    <property type="project" value="TreeGrafter"/>
</dbReference>
<dbReference type="InterPro" id="IPR004866">
    <property type="entry name" value="CHB/HEX_N_dom"/>
</dbReference>
<dbReference type="PANTHER" id="PTHR22600:SF57">
    <property type="entry name" value="BETA-N-ACETYLHEXOSAMINIDASE"/>
    <property type="match status" value="1"/>
</dbReference>
<evidence type="ECO:0000256" key="8">
    <source>
        <dbReference type="PIRSR" id="PIRSR625705-1"/>
    </source>
</evidence>
<dbReference type="SUPFAM" id="SSF49384">
    <property type="entry name" value="Carbohydrate-binding domain"/>
    <property type="match status" value="1"/>
</dbReference>
<dbReference type="InterPro" id="IPR029018">
    <property type="entry name" value="Hex-like_dom2"/>
</dbReference>
<name>A0A8B6FNV4_MYTGA</name>
<dbReference type="SUPFAM" id="SSF81296">
    <property type="entry name" value="E set domains"/>
    <property type="match status" value="1"/>
</dbReference>
<comment type="caution">
    <text evidence="12">The sequence shown here is derived from an EMBL/GenBank/DDBJ whole genome shotgun (WGS) entry which is preliminary data.</text>
</comment>
<organism evidence="12 13">
    <name type="scientific">Mytilus galloprovincialis</name>
    <name type="common">Mediterranean mussel</name>
    <dbReference type="NCBI Taxonomy" id="29158"/>
    <lineage>
        <taxon>Eukaryota</taxon>
        <taxon>Metazoa</taxon>
        <taxon>Spiralia</taxon>
        <taxon>Lophotrochozoa</taxon>
        <taxon>Mollusca</taxon>
        <taxon>Bivalvia</taxon>
        <taxon>Autobranchia</taxon>
        <taxon>Pteriomorphia</taxon>
        <taxon>Mytilida</taxon>
        <taxon>Mytiloidea</taxon>
        <taxon>Mytilidae</taxon>
        <taxon>Mytilinae</taxon>
        <taxon>Mytilus</taxon>
    </lineage>
</organism>
<keyword evidence="13" id="KW-1185">Reference proteome</keyword>
<dbReference type="Pfam" id="PF02838">
    <property type="entry name" value="Glyco_hydro_20b"/>
    <property type="match status" value="1"/>
</dbReference>
<dbReference type="PANTHER" id="PTHR22600">
    <property type="entry name" value="BETA-HEXOSAMINIDASE"/>
    <property type="match status" value="1"/>
</dbReference>
<dbReference type="Gene3D" id="3.30.379.10">
    <property type="entry name" value="Chitobiase/beta-hexosaminidase domain 2-like"/>
    <property type="match status" value="1"/>
</dbReference>
<dbReference type="InterPro" id="IPR015882">
    <property type="entry name" value="HEX_bac_N"/>
</dbReference>